<feature type="compositionally biased region" description="Polar residues" evidence="5">
    <location>
        <begin position="82"/>
        <end position="96"/>
    </location>
</feature>
<keyword evidence="4" id="KW-0572">Peptidoglycan-anchor</keyword>
<keyword evidence="3 7" id="KW-0732">Signal</keyword>
<evidence type="ECO:0000256" key="2">
    <source>
        <dbReference type="ARBA" id="ARBA00022525"/>
    </source>
</evidence>
<comment type="caution">
    <text evidence="9">The sequence shown here is derived from an EMBL/GenBank/DDBJ whole genome shotgun (WGS) entry which is preliminary data.</text>
</comment>
<evidence type="ECO:0000256" key="5">
    <source>
        <dbReference type="SAM" id="MobiDB-lite"/>
    </source>
</evidence>
<protein>
    <submittedName>
        <fullName evidence="9">LAETG motif-containing sortase-dependent surface protein</fullName>
    </submittedName>
</protein>
<keyword evidence="6" id="KW-0472">Membrane</keyword>
<dbReference type="InterPro" id="IPR019931">
    <property type="entry name" value="LPXTG_anchor"/>
</dbReference>
<gene>
    <name evidence="9" type="ORF">ACFP2V_14725</name>
</gene>
<evidence type="ECO:0000313" key="10">
    <source>
        <dbReference type="Proteomes" id="UP001596183"/>
    </source>
</evidence>
<evidence type="ECO:0000256" key="3">
    <source>
        <dbReference type="ARBA" id="ARBA00022729"/>
    </source>
</evidence>
<proteinExistence type="predicted"/>
<dbReference type="NCBIfam" id="NF041528">
    <property type="entry name" value="strep_LAETG"/>
    <property type="match status" value="1"/>
</dbReference>
<evidence type="ECO:0000259" key="8">
    <source>
        <dbReference type="PROSITE" id="PS50847"/>
    </source>
</evidence>
<dbReference type="RefSeq" id="WP_381211214.1">
    <property type="nucleotide sequence ID" value="NZ_JBHSPC010000037.1"/>
</dbReference>
<keyword evidence="10" id="KW-1185">Reference proteome</keyword>
<dbReference type="NCBIfam" id="TIGR01167">
    <property type="entry name" value="LPXTG_anchor"/>
    <property type="match status" value="1"/>
</dbReference>
<evidence type="ECO:0000256" key="1">
    <source>
        <dbReference type="ARBA" id="ARBA00022512"/>
    </source>
</evidence>
<feature type="compositionally biased region" description="Polar residues" evidence="5">
    <location>
        <begin position="58"/>
        <end position="67"/>
    </location>
</feature>
<keyword evidence="6" id="KW-0812">Transmembrane</keyword>
<dbReference type="EMBL" id="JBHSPC010000037">
    <property type="protein sequence ID" value="MFC5671325.1"/>
    <property type="molecule type" value="Genomic_DNA"/>
</dbReference>
<keyword evidence="1" id="KW-0134">Cell wall</keyword>
<evidence type="ECO:0000256" key="4">
    <source>
        <dbReference type="ARBA" id="ARBA00023088"/>
    </source>
</evidence>
<keyword evidence="2" id="KW-0964">Secreted</keyword>
<feature type="chain" id="PRO_5046557271" evidence="7">
    <location>
        <begin position="30"/>
        <end position="369"/>
    </location>
</feature>
<evidence type="ECO:0000313" key="9">
    <source>
        <dbReference type="EMBL" id="MFC5671325.1"/>
    </source>
</evidence>
<keyword evidence="6" id="KW-1133">Transmembrane helix</keyword>
<feature type="compositionally biased region" description="Low complexity" evidence="5">
    <location>
        <begin position="30"/>
        <end position="49"/>
    </location>
</feature>
<sequence length="369" mass="37473">MKLRRAMVTAAATAVISPLALLSAPVAFATSEQPSTSTSISSVDGSNSSTDKKDPSPEETTPGNGEESSPAADDPATDDEQSNPSPEETTPGNGEESSPAADDPATDDEQSNPSPEESSPATSPSPSPSPSESAPGNDAQLCVDEDGNEVVELSDDLTSGLSGLPETIVAGSGWTNFRFNVSNTGDRDIKDIAPLIGVAAIGWEDIEDYSGEISVQVLDKSSGTWREVAGAAGEGGTFTSFSLGAHKSTSYELRLRVSGDVPDSLGVTGGFAQYSDEGGCWIANDPNGWIYFFDILAAGAEPGKPSDAKPQTGGTKPISQVKTVEATGSLAETGSSSALPMIGLLGGAAVVAGAGAVFVVRRRKDGAVA</sequence>
<evidence type="ECO:0000256" key="7">
    <source>
        <dbReference type="SAM" id="SignalP"/>
    </source>
</evidence>
<reference evidence="10" key="1">
    <citation type="journal article" date="2019" name="Int. J. Syst. Evol. Microbiol.">
        <title>The Global Catalogue of Microorganisms (GCM) 10K type strain sequencing project: providing services to taxonomists for standard genome sequencing and annotation.</title>
        <authorList>
            <consortium name="The Broad Institute Genomics Platform"/>
            <consortium name="The Broad Institute Genome Sequencing Center for Infectious Disease"/>
            <person name="Wu L."/>
            <person name="Ma J."/>
        </authorList>
    </citation>
    <scope>NUCLEOTIDE SEQUENCE [LARGE SCALE GENOMIC DNA]</scope>
    <source>
        <strain evidence="10">JCM 13852</strain>
    </source>
</reference>
<dbReference type="Proteomes" id="UP001596183">
    <property type="component" value="Unassembled WGS sequence"/>
</dbReference>
<accession>A0ABW0XL29</accession>
<feature type="region of interest" description="Disordered" evidence="5">
    <location>
        <begin position="30"/>
        <end position="141"/>
    </location>
</feature>
<feature type="compositionally biased region" description="Low complexity" evidence="5">
    <location>
        <begin position="113"/>
        <end position="122"/>
    </location>
</feature>
<dbReference type="PROSITE" id="PS50847">
    <property type="entry name" value="GRAM_POS_ANCHORING"/>
    <property type="match status" value="1"/>
</dbReference>
<feature type="transmembrane region" description="Helical" evidence="6">
    <location>
        <begin position="338"/>
        <end position="360"/>
    </location>
</feature>
<organism evidence="9 10">
    <name type="scientific">Streptomyces incanus</name>
    <dbReference type="NCBI Taxonomy" id="887453"/>
    <lineage>
        <taxon>Bacteria</taxon>
        <taxon>Bacillati</taxon>
        <taxon>Actinomycetota</taxon>
        <taxon>Actinomycetes</taxon>
        <taxon>Kitasatosporales</taxon>
        <taxon>Streptomycetaceae</taxon>
        <taxon>Streptomyces</taxon>
    </lineage>
</organism>
<feature type="domain" description="Gram-positive cocci surface proteins LPxTG" evidence="8">
    <location>
        <begin position="330"/>
        <end position="369"/>
    </location>
</feature>
<name>A0ABW0XL29_9ACTN</name>
<evidence type="ECO:0000256" key="6">
    <source>
        <dbReference type="SAM" id="Phobius"/>
    </source>
</evidence>
<feature type="signal peptide" evidence="7">
    <location>
        <begin position="1"/>
        <end position="29"/>
    </location>
</feature>